<reference evidence="3" key="1">
    <citation type="submission" date="2017-08" db="EMBL/GenBank/DDBJ databases">
        <authorList>
            <person name="Grouzdev D.S."/>
            <person name="Gaisin V.A."/>
            <person name="Rysina M.S."/>
            <person name="Gorlenko V.M."/>
        </authorList>
    </citation>
    <scope>NUCLEOTIDE SEQUENCE [LARGE SCALE GENOMIC DNA]</scope>
    <source>
        <strain evidence="3">Kir15-3F</strain>
    </source>
</reference>
<sequence>MRSLLALLLISVAMILSACGGTPAPSAAPAPSGATPAPASAPTTPLIMAWYPNESGSDLKDARDALAEVISETLNRPVEHQTTTDYIIAIEAMVNNNAHLAFFGAEGYIQANERNAAVVPLVIPSGSDGTAETAVYYSWLAVMRGQEENYQENGVYGIDNIQGKRFSFVSNNSTSGFRVPSSNIVRYFGAMEQWQGLTADDLIEGGSNSFFADVQFGGSHQGTLVNLITDRVDVASFCDTCVANYVELVAGSENAVGAVYRVIENADEPFDKYPGAEFVLIESVPVLNAPFVANGAMLSAEEIQALQEVLTSDAVAENPRIFATKEAMDAGFRPLLRKTGEDRFVVVPDSFFDPIRAMR</sequence>
<dbReference type="AlphaFoldDB" id="A0A2A6RPX4"/>
<dbReference type="Gene3D" id="3.40.190.10">
    <property type="entry name" value="Periplasmic binding protein-like II"/>
    <property type="match status" value="2"/>
</dbReference>
<dbReference type="PANTHER" id="PTHR35841">
    <property type="entry name" value="PHOSPHONATES-BINDING PERIPLASMIC PROTEIN"/>
    <property type="match status" value="1"/>
</dbReference>
<dbReference type="RefSeq" id="WP_097642189.1">
    <property type="nucleotide sequence ID" value="NZ_NQWI01000002.1"/>
</dbReference>
<keyword evidence="1" id="KW-0732">Signal</keyword>
<proteinExistence type="predicted"/>
<feature type="signal peptide" evidence="1">
    <location>
        <begin position="1"/>
        <end position="18"/>
    </location>
</feature>
<organism evidence="2 3">
    <name type="scientific">Candidatus Viridilinea mediisalina</name>
    <dbReference type="NCBI Taxonomy" id="2024553"/>
    <lineage>
        <taxon>Bacteria</taxon>
        <taxon>Bacillati</taxon>
        <taxon>Chloroflexota</taxon>
        <taxon>Chloroflexia</taxon>
        <taxon>Chloroflexales</taxon>
        <taxon>Chloroflexineae</taxon>
        <taxon>Oscillochloridaceae</taxon>
        <taxon>Candidatus Viridilinea</taxon>
    </lineage>
</organism>
<gene>
    <name evidence="2" type="ORF">CJ255_00810</name>
</gene>
<protein>
    <submittedName>
        <fullName evidence="2">Phosphonate ABC transporter substrate-binding protein</fullName>
    </submittedName>
</protein>
<keyword evidence="3" id="KW-1185">Reference proteome</keyword>
<dbReference type="Pfam" id="PF12974">
    <property type="entry name" value="Phosphonate-bd"/>
    <property type="match status" value="1"/>
</dbReference>
<evidence type="ECO:0000313" key="2">
    <source>
        <dbReference type="EMBL" id="PDW04951.1"/>
    </source>
</evidence>
<dbReference type="SUPFAM" id="SSF53850">
    <property type="entry name" value="Periplasmic binding protein-like II"/>
    <property type="match status" value="1"/>
</dbReference>
<dbReference type="EMBL" id="NQWI01000002">
    <property type="protein sequence ID" value="PDW04951.1"/>
    <property type="molecule type" value="Genomic_DNA"/>
</dbReference>
<dbReference type="PANTHER" id="PTHR35841:SF1">
    <property type="entry name" value="PHOSPHONATES-BINDING PERIPLASMIC PROTEIN"/>
    <property type="match status" value="1"/>
</dbReference>
<name>A0A2A6RPX4_9CHLR</name>
<feature type="chain" id="PRO_5012382413" evidence="1">
    <location>
        <begin position="19"/>
        <end position="359"/>
    </location>
</feature>
<evidence type="ECO:0000313" key="3">
    <source>
        <dbReference type="Proteomes" id="UP000220527"/>
    </source>
</evidence>
<dbReference type="Proteomes" id="UP000220527">
    <property type="component" value="Unassembled WGS sequence"/>
</dbReference>
<dbReference type="OrthoDB" id="1792890at2"/>
<comment type="caution">
    <text evidence="2">The sequence shown here is derived from an EMBL/GenBank/DDBJ whole genome shotgun (WGS) entry which is preliminary data.</text>
</comment>
<dbReference type="PROSITE" id="PS51257">
    <property type="entry name" value="PROKAR_LIPOPROTEIN"/>
    <property type="match status" value="1"/>
</dbReference>
<accession>A0A2A6RPX4</accession>
<evidence type="ECO:0000256" key="1">
    <source>
        <dbReference type="SAM" id="SignalP"/>
    </source>
</evidence>